<dbReference type="RefSeq" id="WP_064596599.1">
    <property type="nucleotide sequence ID" value="NZ_LYRP01000006.1"/>
</dbReference>
<keyword evidence="3" id="KW-1185">Reference proteome</keyword>
<keyword evidence="1" id="KW-0963">Cytoplasm</keyword>
<dbReference type="AlphaFoldDB" id="A0A1B7L5P3"/>
<dbReference type="EC" id="2.8.3.10" evidence="1"/>
<keyword evidence="1" id="KW-0808">Transferase</keyword>
<dbReference type="STRING" id="1691903.A9B99_20655"/>
<proteinExistence type="predicted"/>
<evidence type="ECO:0000313" key="3">
    <source>
        <dbReference type="Proteomes" id="UP000078225"/>
    </source>
</evidence>
<dbReference type="GO" id="GO:0009346">
    <property type="term" value="C:ATP-independent citrate lyase complex"/>
    <property type="evidence" value="ECO:0007669"/>
    <property type="project" value="UniProtKB-UniRule"/>
</dbReference>
<sequence length="509" mass="54556">MNNQTEALHGAFPHLRHLTSFDGEHAATPWLDDAEAKLNRKLCQTLEEAVKRAGLQDGMTISFHHAFREGDRVINTVVATLAGMGFKNLTLASSSLMTCNDVLVDFIRQGVITRIYTSGMRGKLADAISHGLMAEPVQIHSHGGRVHLLETGELHIDVAFLGVPCSDTFGNANGTQGQSACGSLGYAMVDAHYADKVVLLAEKLVPFPNMPASLRQDQVDLVVPVERVGDPGKISVGAARVTSNPRELMIARSAAQVIEHSGYFKNGFSMQTGSGAAATACTRFMEEKMTRHGVVARFALGGITGSLVDLHEKGLIEKLLDTQCFDSQAAASLARNPGHIEISTEVYASPDSRAASCDQLDVVILSALEIDLDFNVNVITGSDGVMRGASGGHCDVASAANLTIVVAPLLRTRIPTVVKRVTTCVTPGESIDVLVTDHGIAVNPARPEVRERLLAAGLKVVDIETLYQRAVALTGEPRPVAFTDRIVGIIRYRDGSVIDVVRQVQEEQE</sequence>
<dbReference type="InterPro" id="IPR006472">
    <property type="entry name" value="Citrate_lyase_asu"/>
</dbReference>
<dbReference type="Proteomes" id="UP000078225">
    <property type="component" value="Unassembled WGS sequence"/>
</dbReference>
<dbReference type="OrthoDB" id="9767643at2"/>
<keyword evidence="1 2" id="KW-0456">Lyase</keyword>
<evidence type="ECO:0000313" key="2">
    <source>
        <dbReference type="EMBL" id="OAT77620.1"/>
    </source>
</evidence>
<dbReference type="EC" id="4.1.3.6" evidence="1"/>
<comment type="catalytic activity">
    <reaction evidence="1">
        <text>citrate + acetyl-CoA = (3S)-citryl-CoA + acetate</text>
        <dbReference type="Rhea" id="RHEA:19405"/>
        <dbReference type="ChEBI" id="CHEBI:16947"/>
        <dbReference type="ChEBI" id="CHEBI:30089"/>
        <dbReference type="ChEBI" id="CHEBI:57288"/>
        <dbReference type="ChEBI" id="CHEBI:57321"/>
        <dbReference type="EC" id="2.8.3.10"/>
    </reaction>
</comment>
<comment type="subcellular location">
    <subcellularLocation>
        <location evidence="1">Cytoplasm</location>
    </subcellularLocation>
</comment>
<evidence type="ECO:0000256" key="1">
    <source>
        <dbReference type="PIRNR" id="PIRNR009451"/>
    </source>
</evidence>
<dbReference type="GO" id="GO:0008815">
    <property type="term" value="F:citrate (pro-3S)-lyase activity"/>
    <property type="evidence" value="ECO:0007669"/>
    <property type="project" value="UniProtKB-UniRule"/>
</dbReference>
<accession>A0A1B7L5P3</accession>
<dbReference type="Pfam" id="PF04223">
    <property type="entry name" value="CitF"/>
    <property type="match status" value="1"/>
</dbReference>
<dbReference type="Gene3D" id="3.40.1080.10">
    <property type="entry name" value="Glutaconate Coenzyme A-transferase"/>
    <property type="match status" value="2"/>
</dbReference>
<dbReference type="GO" id="GO:0005737">
    <property type="term" value="C:cytoplasm"/>
    <property type="evidence" value="ECO:0007669"/>
    <property type="project" value="UniProtKB-SubCell"/>
</dbReference>
<dbReference type="GO" id="GO:0008814">
    <property type="term" value="F:citrate CoA-transferase activity"/>
    <property type="evidence" value="ECO:0007669"/>
    <property type="project" value="UniProtKB-UniRule"/>
</dbReference>
<dbReference type="SUPFAM" id="SSF100950">
    <property type="entry name" value="NagB/RpiA/CoA transferase-like"/>
    <property type="match status" value="2"/>
</dbReference>
<gene>
    <name evidence="2" type="ORF">A9B99_20655</name>
</gene>
<comment type="caution">
    <text evidence="2">The sequence shown here is derived from an EMBL/GenBank/DDBJ whole genome shotgun (WGS) entry which is preliminary data.</text>
</comment>
<name>A0A1B7L5P3_9ENTR</name>
<dbReference type="EMBL" id="LYRP01000006">
    <property type="protein sequence ID" value="OAT77620.1"/>
    <property type="molecule type" value="Genomic_DNA"/>
</dbReference>
<dbReference type="NCBIfam" id="TIGR01584">
    <property type="entry name" value="citF"/>
    <property type="match status" value="1"/>
</dbReference>
<protein>
    <recommendedName>
        <fullName evidence="1">Citrate lyase alpha chain</fullName>
        <shortName evidence="1">Citrase alpha chain</shortName>
        <ecNumber evidence="1">2.8.3.10</ecNumber>
        <ecNumber evidence="1">4.1.3.6</ecNumber>
    </recommendedName>
    <alternativeName>
        <fullName evidence="1">Citrate (pro-3S)-lyase alpha chain</fullName>
    </alternativeName>
    <alternativeName>
        <fullName evidence="1">Citrate CoA-transferase subunit</fullName>
    </alternativeName>
</protein>
<organism evidence="2 3">
    <name type="scientific">Mangrovibacter phragmitis</name>
    <dbReference type="NCBI Taxonomy" id="1691903"/>
    <lineage>
        <taxon>Bacteria</taxon>
        <taxon>Pseudomonadati</taxon>
        <taxon>Pseudomonadota</taxon>
        <taxon>Gammaproteobacteria</taxon>
        <taxon>Enterobacterales</taxon>
        <taxon>Enterobacteriaceae</taxon>
        <taxon>Mangrovibacter</taxon>
    </lineage>
</organism>
<dbReference type="PANTHER" id="PTHR40596:SF1">
    <property type="entry name" value="CITRATE LYASE ALPHA CHAIN"/>
    <property type="match status" value="1"/>
</dbReference>
<dbReference type="InterPro" id="IPR037171">
    <property type="entry name" value="NagB/RpiA_transferase-like"/>
</dbReference>
<reference evidence="3" key="1">
    <citation type="submission" date="2016-05" db="EMBL/GenBank/DDBJ databases">
        <authorList>
            <person name="Behera P."/>
            <person name="Vaishampayan P."/>
            <person name="Singh N."/>
            <person name="Raina V."/>
            <person name="Suar M."/>
            <person name="Pattnaik A."/>
            <person name="Rastogi G."/>
        </authorList>
    </citation>
    <scope>NUCLEOTIDE SEQUENCE [LARGE SCALE GENOMIC DNA]</scope>
    <source>
        <strain evidence="3">MP23</strain>
    </source>
</reference>
<dbReference type="PANTHER" id="PTHR40596">
    <property type="entry name" value="CITRATE LYASE ALPHA CHAIN"/>
    <property type="match status" value="1"/>
</dbReference>
<comment type="catalytic activity">
    <reaction evidence="1">
        <text>citrate = oxaloacetate + acetate</text>
        <dbReference type="Rhea" id="RHEA:10760"/>
        <dbReference type="ChEBI" id="CHEBI:16452"/>
        <dbReference type="ChEBI" id="CHEBI:16947"/>
        <dbReference type="ChEBI" id="CHEBI:30089"/>
        <dbReference type="EC" id="4.1.3.6"/>
    </reaction>
</comment>
<dbReference type="PIRSF" id="PIRSF009451">
    <property type="entry name" value="Citrt_lyas_alpha"/>
    <property type="match status" value="1"/>
</dbReference>
<dbReference type="GO" id="GO:0006084">
    <property type="term" value="P:acetyl-CoA metabolic process"/>
    <property type="evidence" value="ECO:0007669"/>
    <property type="project" value="UniProtKB-UniRule"/>
</dbReference>